<dbReference type="EMBL" id="CP031386">
    <property type="protein sequence ID" value="QPG96440.1"/>
    <property type="molecule type" value="Genomic_DNA"/>
</dbReference>
<keyword evidence="3" id="KW-1185">Reference proteome</keyword>
<reference evidence="2 3" key="1">
    <citation type="journal article" date="2018" name="PLoS Genet.">
        <title>Repeat elements organise 3D genome structure and mediate transcription in the filamentous fungus Epichloe festucae.</title>
        <authorList>
            <person name="Winter D.J."/>
            <person name="Ganley A.R.D."/>
            <person name="Young C.A."/>
            <person name="Liachko I."/>
            <person name="Schardl C.L."/>
            <person name="Dupont P.Y."/>
            <person name="Berry D."/>
            <person name="Ram A."/>
            <person name="Scott B."/>
            <person name="Cox M.P."/>
        </authorList>
    </citation>
    <scope>NUCLEOTIDE SEQUENCE [LARGE SCALE GENOMIC DNA]</scope>
    <source>
        <strain evidence="2 3">Fl1</strain>
    </source>
</reference>
<sequence length="129" mass="13968">MVGVVEMLRAVVEGKPGRRGRQGPGMRWHSETGEQSSEVVYGQIGLSNVDFAHQARPGINVMDDLSLNVSAGRGTDGFNGLKVQEAARVVCAYDFFILELPEDCDTDPESDEAETLEVEGGTQLIWPSS</sequence>
<evidence type="ECO:0000256" key="1">
    <source>
        <dbReference type="SAM" id="MobiDB-lite"/>
    </source>
</evidence>
<organism evidence="2 3">
    <name type="scientific">Epichloe festucae (strain Fl1)</name>
    <dbReference type="NCBI Taxonomy" id="877507"/>
    <lineage>
        <taxon>Eukaryota</taxon>
        <taxon>Fungi</taxon>
        <taxon>Dikarya</taxon>
        <taxon>Ascomycota</taxon>
        <taxon>Pezizomycotina</taxon>
        <taxon>Sordariomycetes</taxon>
        <taxon>Hypocreomycetidae</taxon>
        <taxon>Hypocreales</taxon>
        <taxon>Clavicipitaceae</taxon>
        <taxon>Epichloe</taxon>
    </lineage>
</organism>
<gene>
    <name evidence="2" type="ORF">C2857_004212</name>
</gene>
<dbReference type="AlphaFoldDB" id="A0A7S9PU09"/>
<evidence type="ECO:0000313" key="3">
    <source>
        <dbReference type="Proteomes" id="UP000594364"/>
    </source>
</evidence>
<dbReference type="Proteomes" id="UP000594364">
    <property type="component" value="Chromosome 2"/>
</dbReference>
<protein>
    <submittedName>
        <fullName evidence="2">Uncharacterized protein</fullName>
    </submittedName>
</protein>
<name>A0A7S9PU09_EPIFF</name>
<feature type="region of interest" description="Disordered" evidence="1">
    <location>
        <begin position="15"/>
        <end position="34"/>
    </location>
</feature>
<evidence type="ECO:0000313" key="2">
    <source>
        <dbReference type="EMBL" id="QPG96440.1"/>
    </source>
</evidence>
<proteinExistence type="predicted"/>
<accession>A0A7S9PU09</accession>